<dbReference type="AlphaFoldDB" id="A0A9X0CM46"/>
<dbReference type="GO" id="GO:0000796">
    <property type="term" value="C:condensin complex"/>
    <property type="evidence" value="ECO:0007669"/>
    <property type="project" value="TreeGrafter"/>
</dbReference>
<comment type="caution">
    <text evidence="1">The sequence shown here is derived from an EMBL/GenBank/DDBJ whole genome shotgun (WGS) entry which is preliminary data.</text>
</comment>
<dbReference type="EMBL" id="MU827304">
    <property type="protein sequence ID" value="KAJ7365205.1"/>
    <property type="molecule type" value="Genomic_DNA"/>
</dbReference>
<keyword evidence="2" id="KW-1185">Reference proteome</keyword>
<gene>
    <name evidence="1" type="primary">NCAPG2_2</name>
    <name evidence="1" type="ORF">OS493_007856</name>
</gene>
<evidence type="ECO:0000313" key="2">
    <source>
        <dbReference type="Proteomes" id="UP001163046"/>
    </source>
</evidence>
<reference evidence="1" key="1">
    <citation type="submission" date="2023-01" db="EMBL/GenBank/DDBJ databases">
        <title>Genome assembly of the deep-sea coral Lophelia pertusa.</title>
        <authorList>
            <person name="Herrera S."/>
            <person name="Cordes E."/>
        </authorList>
    </citation>
    <scope>NUCLEOTIDE SEQUENCE</scope>
    <source>
        <strain evidence="1">USNM1676648</strain>
        <tissue evidence="1">Polyp</tissue>
    </source>
</reference>
<organism evidence="1 2">
    <name type="scientific">Desmophyllum pertusum</name>
    <dbReference type="NCBI Taxonomy" id="174260"/>
    <lineage>
        <taxon>Eukaryota</taxon>
        <taxon>Metazoa</taxon>
        <taxon>Cnidaria</taxon>
        <taxon>Anthozoa</taxon>
        <taxon>Hexacorallia</taxon>
        <taxon>Scleractinia</taxon>
        <taxon>Caryophylliina</taxon>
        <taxon>Caryophylliidae</taxon>
        <taxon>Desmophyllum</taxon>
    </lineage>
</organism>
<proteinExistence type="predicted"/>
<accession>A0A9X0CM46</accession>
<dbReference type="GO" id="GO:0000070">
    <property type="term" value="P:mitotic sister chromatid segregation"/>
    <property type="evidence" value="ECO:0007669"/>
    <property type="project" value="TreeGrafter"/>
</dbReference>
<sequence>MVSAASQAYSGNLFLAHIIKMFLTTLVTELAFDTSSSPVRVAVFQPLLSNLQDLVHDQAEKVRVAFLDVLLLVKGLKAIKYWNIVPLEQLLAQLEVEQSASVIRRLVKTASQFISSTTKGLMYRKFYQYVHLHTTVSATGSLMGVSSGKLSLVKLCKARVEVMIAAMSLETDSQAEDKENTDKHGNLDSCDTSSLAGMAETVAICWGEYQGQTRQAFKHPRIQAACLVIAGFLPSSSIARFSAKCLSSLSTLPSSTLDTEYSPLLNCLCAWDRVTDVLELINEWITSGMSGTTRDTRMGEKQGQERNL</sequence>
<dbReference type="PANTHER" id="PTHR16199:SF4">
    <property type="entry name" value="CONDENSIN-2 COMPLEX SUBUNIT G2"/>
    <property type="match status" value="1"/>
</dbReference>
<protein>
    <submittedName>
        <fullName evidence="1">Condensin-2 complex subunit G2</fullName>
    </submittedName>
</protein>
<dbReference type="PANTHER" id="PTHR16199">
    <property type="entry name" value="CONDENSIN-2 COMPLEX SUBUNIT G2"/>
    <property type="match status" value="1"/>
</dbReference>
<dbReference type="Proteomes" id="UP001163046">
    <property type="component" value="Unassembled WGS sequence"/>
</dbReference>
<name>A0A9X0CM46_9CNID</name>
<dbReference type="OrthoDB" id="10062843at2759"/>
<evidence type="ECO:0000313" key="1">
    <source>
        <dbReference type="EMBL" id="KAJ7365205.1"/>
    </source>
</evidence>
<dbReference type="GO" id="GO:0005634">
    <property type="term" value="C:nucleus"/>
    <property type="evidence" value="ECO:0007669"/>
    <property type="project" value="TreeGrafter"/>
</dbReference>